<gene>
    <name evidence="3" type="ORF">PEDI_16220</name>
</gene>
<dbReference type="AlphaFoldDB" id="A0AAN4VZ82"/>
<dbReference type="Proteomes" id="UP001310022">
    <property type="component" value="Unassembled WGS sequence"/>
</dbReference>
<dbReference type="EMBL" id="BQKE01000001">
    <property type="protein sequence ID" value="GJM61070.1"/>
    <property type="molecule type" value="Genomic_DNA"/>
</dbReference>
<name>A0AAN4VZ82_9BACT</name>
<comment type="caution">
    <text evidence="3">The sequence shown here is derived from an EMBL/GenBank/DDBJ whole genome shotgun (WGS) entry which is preliminary data.</text>
</comment>
<proteinExistence type="predicted"/>
<evidence type="ECO:0000313" key="4">
    <source>
        <dbReference type="Proteomes" id="UP001310022"/>
    </source>
</evidence>
<evidence type="ECO:0000256" key="1">
    <source>
        <dbReference type="SAM" id="MobiDB-lite"/>
    </source>
</evidence>
<evidence type="ECO:0000313" key="3">
    <source>
        <dbReference type="EMBL" id="GJM61070.1"/>
    </source>
</evidence>
<keyword evidence="4" id="KW-1185">Reference proteome</keyword>
<protein>
    <submittedName>
        <fullName evidence="3">Uncharacterized protein</fullName>
    </submittedName>
</protein>
<feature type="compositionally biased region" description="Basic and acidic residues" evidence="1">
    <location>
        <begin position="39"/>
        <end position="60"/>
    </location>
</feature>
<feature type="region of interest" description="Disordered" evidence="1">
    <location>
        <begin position="22"/>
        <end position="62"/>
    </location>
</feature>
<keyword evidence="2" id="KW-0732">Signal</keyword>
<evidence type="ECO:0000256" key="2">
    <source>
        <dbReference type="SAM" id="SignalP"/>
    </source>
</evidence>
<feature type="chain" id="PRO_5042875473" evidence="2">
    <location>
        <begin position="23"/>
        <end position="89"/>
    </location>
</feature>
<dbReference type="RefSeq" id="WP_338236692.1">
    <property type="nucleotide sequence ID" value="NZ_BQKE01000001.1"/>
</dbReference>
<accession>A0AAN4VZ82</accession>
<organism evidence="3 4">
    <name type="scientific">Persicobacter diffluens</name>
    <dbReference type="NCBI Taxonomy" id="981"/>
    <lineage>
        <taxon>Bacteria</taxon>
        <taxon>Pseudomonadati</taxon>
        <taxon>Bacteroidota</taxon>
        <taxon>Cytophagia</taxon>
        <taxon>Cytophagales</taxon>
        <taxon>Persicobacteraceae</taxon>
        <taxon>Persicobacter</taxon>
    </lineage>
</organism>
<sequence length="89" mass="10455">MKRTLQVIIFGICFLFGSSAMAEQEPHKDREKRSHKKEQKQEKGIQRKQSQKEHLKKSEPQVEEVIAPLSIDEFKQLIKMTRPPKQLKA</sequence>
<reference evidence="3 4" key="1">
    <citation type="submission" date="2021-12" db="EMBL/GenBank/DDBJ databases">
        <title>Genome sequencing of bacteria with rrn-lacking chromosome and rrn-plasmid.</title>
        <authorList>
            <person name="Anda M."/>
            <person name="Iwasaki W."/>
        </authorList>
    </citation>
    <scope>NUCLEOTIDE SEQUENCE [LARGE SCALE GENOMIC DNA]</scope>
    <source>
        <strain evidence="3 4">NBRC 15940</strain>
    </source>
</reference>
<feature type="signal peptide" evidence="2">
    <location>
        <begin position="1"/>
        <end position="22"/>
    </location>
</feature>